<feature type="domain" description="Glucose-methanol-choline oxidoreductase N-terminal" evidence="7">
    <location>
        <begin position="48"/>
        <end position="340"/>
    </location>
</feature>
<evidence type="ECO:0000259" key="7">
    <source>
        <dbReference type="Pfam" id="PF00732"/>
    </source>
</evidence>
<feature type="domain" description="Glucose-methanol-choline oxidoreductase C-terminal" evidence="8">
    <location>
        <begin position="452"/>
        <end position="592"/>
    </location>
</feature>
<dbReference type="GO" id="GO:0050660">
    <property type="term" value="F:flavin adenine dinucleotide binding"/>
    <property type="evidence" value="ECO:0007669"/>
    <property type="project" value="InterPro"/>
</dbReference>
<evidence type="ECO:0000256" key="2">
    <source>
        <dbReference type="ARBA" id="ARBA00010790"/>
    </source>
</evidence>
<evidence type="ECO:0000313" key="9">
    <source>
        <dbReference type="EMBL" id="KAK4874480.1"/>
    </source>
</evidence>
<reference evidence="10" key="1">
    <citation type="submission" date="2023-01" db="EMBL/GenBank/DDBJ databases">
        <title>Key to firefly adult light organ development and bioluminescence: homeobox transcription factors regulate luciferase expression and transportation to peroxisome.</title>
        <authorList>
            <person name="Fu X."/>
        </authorList>
    </citation>
    <scope>NUCLEOTIDE SEQUENCE [LARGE SCALE GENOMIC DNA]</scope>
</reference>
<dbReference type="SUPFAM" id="SSF54373">
    <property type="entry name" value="FAD-linked reductases, C-terminal domain"/>
    <property type="match status" value="1"/>
</dbReference>
<dbReference type="InterPro" id="IPR000172">
    <property type="entry name" value="GMC_OxRdtase_N"/>
</dbReference>
<evidence type="ECO:0000313" key="10">
    <source>
        <dbReference type="Proteomes" id="UP001353858"/>
    </source>
</evidence>
<dbReference type="EMBL" id="JARPUR010000006">
    <property type="protein sequence ID" value="KAK4874480.1"/>
    <property type="molecule type" value="Genomic_DNA"/>
</dbReference>
<feature type="binding site" evidence="5">
    <location>
        <begin position="137"/>
        <end position="140"/>
    </location>
    <ligand>
        <name>FAD</name>
        <dbReference type="ChEBI" id="CHEBI:57692"/>
    </ligand>
</feature>
<dbReference type="GO" id="GO:0016614">
    <property type="term" value="F:oxidoreductase activity, acting on CH-OH group of donors"/>
    <property type="evidence" value="ECO:0007669"/>
    <property type="project" value="InterPro"/>
</dbReference>
<keyword evidence="6" id="KW-0812">Transmembrane</keyword>
<comment type="cofactor">
    <cofactor evidence="1 5">
        <name>FAD</name>
        <dbReference type="ChEBI" id="CHEBI:57692"/>
    </cofactor>
</comment>
<dbReference type="PANTHER" id="PTHR11552">
    <property type="entry name" value="GLUCOSE-METHANOL-CHOLINE GMC OXIDOREDUCTASE"/>
    <property type="match status" value="1"/>
</dbReference>
<keyword evidence="6" id="KW-1133">Transmembrane helix</keyword>
<keyword evidence="10" id="KW-1185">Reference proteome</keyword>
<keyword evidence="6" id="KW-0472">Membrane</keyword>
<name>A0AAN7NWS2_9COLE</name>
<dbReference type="Pfam" id="PF05199">
    <property type="entry name" value="GMC_oxred_C"/>
    <property type="match status" value="1"/>
</dbReference>
<feature type="binding site" evidence="5">
    <location>
        <position position="264"/>
    </location>
    <ligand>
        <name>FAD</name>
        <dbReference type="ChEBI" id="CHEBI:57692"/>
    </ligand>
</feature>
<feature type="transmembrane region" description="Helical" evidence="6">
    <location>
        <begin position="6"/>
        <end position="26"/>
    </location>
</feature>
<proteinExistence type="inferred from homology"/>
<accession>A0AAN7NWS2</accession>
<organism evidence="9 10">
    <name type="scientific">Aquatica leii</name>
    <dbReference type="NCBI Taxonomy" id="1421715"/>
    <lineage>
        <taxon>Eukaryota</taxon>
        <taxon>Metazoa</taxon>
        <taxon>Ecdysozoa</taxon>
        <taxon>Arthropoda</taxon>
        <taxon>Hexapoda</taxon>
        <taxon>Insecta</taxon>
        <taxon>Pterygota</taxon>
        <taxon>Neoptera</taxon>
        <taxon>Endopterygota</taxon>
        <taxon>Coleoptera</taxon>
        <taxon>Polyphaga</taxon>
        <taxon>Elateriformia</taxon>
        <taxon>Elateroidea</taxon>
        <taxon>Lampyridae</taxon>
        <taxon>Luciolinae</taxon>
        <taxon>Aquatica</taxon>
    </lineage>
</organism>
<feature type="binding site" evidence="5">
    <location>
        <position position="133"/>
    </location>
    <ligand>
        <name>FAD</name>
        <dbReference type="ChEBI" id="CHEBI:57692"/>
    </ligand>
</feature>
<evidence type="ECO:0000256" key="4">
    <source>
        <dbReference type="ARBA" id="ARBA00022827"/>
    </source>
</evidence>
<dbReference type="AlphaFoldDB" id="A0AAN7NWS2"/>
<dbReference type="Gene3D" id="3.50.50.60">
    <property type="entry name" value="FAD/NAD(P)-binding domain"/>
    <property type="match status" value="1"/>
</dbReference>
<dbReference type="InterPro" id="IPR007867">
    <property type="entry name" value="GMC_OxRtase_C"/>
</dbReference>
<evidence type="ECO:0000256" key="3">
    <source>
        <dbReference type="ARBA" id="ARBA00022630"/>
    </source>
</evidence>
<evidence type="ECO:0000259" key="8">
    <source>
        <dbReference type="Pfam" id="PF05199"/>
    </source>
</evidence>
<gene>
    <name evidence="9" type="ORF">RN001_013840</name>
</gene>
<dbReference type="PIRSF" id="PIRSF000137">
    <property type="entry name" value="Alcohol_oxidase"/>
    <property type="match status" value="1"/>
</dbReference>
<dbReference type="Gene3D" id="3.30.560.10">
    <property type="entry name" value="Glucose Oxidase, domain 3"/>
    <property type="match status" value="1"/>
</dbReference>
<evidence type="ECO:0000256" key="5">
    <source>
        <dbReference type="PIRSR" id="PIRSR000137-2"/>
    </source>
</evidence>
<dbReference type="PANTHER" id="PTHR11552:SF147">
    <property type="entry name" value="CHOLINE DEHYDROGENASE, MITOCHONDRIAL"/>
    <property type="match status" value="1"/>
</dbReference>
<protein>
    <recommendedName>
        <fullName evidence="11">Glucose dehydrogenase [FAD, quinone]-like</fullName>
    </recommendedName>
</protein>
<evidence type="ECO:0000256" key="6">
    <source>
        <dbReference type="SAM" id="Phobius"/>
    </source>
</evidence>
<dbReference type="SUPFAM" id="SSF51905">
    <property type="entry name" value="FAD/NAD(P)-binding domain"/>
    <property type="match status" value="1"/>
</dbReference>
<keyword evidence="4 5" id="KW-0274">FAD</keyword>
<evidence type="ECO:0008006" key="11">
    <source>
        <dbReference type="Google" id="ProtNLM"/>
    </source>
</evidence>
<evidence type="ECO:0000256" key="1">
    <source>
        <dbReference type="ARBA" id="ARBA00001974"/>
    </source>
</evidence>
<sequence length="622" mass="69291">MSEFKFVFSIILYSVALYSFGVYIYLIEYLEISAGFLLSAFYKLDADYDYIIVGCGSAGSTAALRLSENKNVSVLVLEAGPRGTSWFDIPAVGILFQFSSIDWQYRTVSQSNSAKAFKDHASNWPRGRAVGGTGRLNNMVYVRGHPSDFKDWVNESEGYDYDYDILQYFKKSENYQGARKDLGKYHSSGGYFIVNDQKQETPLSSAFLDAVKTLGYPIRDINGRYNTGFMKPQVNIKSGGRWMPAHHLMSVNRPNLILQANTHVNKVLFKSEFEAYGVTYKYLGREFQVRARKGVILSAGVIGTPKILMLSGIGPKKHLDAVGIRTKVDLPVGNNLRDHVTTGADLVLLNTSLGINPPAMMSLFTAYDYFIRSSGLWTSVGCEAIGLIHTNASMSNNEQPDLQFMVLPIGGSSDGGRHLLKVSGLKDLVWDEYFKHYVTENAISILPVVLHPKSIGTIRLKDNNPTSNPVINPNYLSDPYDIDILLKGIDLIKKIIATSPMQRLGAKLNIRKFPGCESLDFDTRLYWECYVRHVTITSYHPIGTCKMGDVARDAVVGYDFRVHGTNKLFVADASVIPSTLSGNPNAAAVMIGEKVIASVMNYNFMSENRCTIFEVFVNKRFC</sequence>
<comment type="caution">
    <text evidence="9">The sequence shown here is derived from an EMBL/GenBank/DDBJ whole genome shotgun (WGS) entry which is preliminary data.</text>
</comment>
<dbReference type="InterPro" id="IPR036188">
    <property type="entry name" value="FAD/NAD-bd_sf"/>
</dbReference>
<comment type="similarity">
    <text evidence="2">Belongs to the GMC oxidoreductase family.</text>
</comment>
<keyword evidence="3" id="KW-0285">Flavoprotein</keyword>
<dbReference type="Pfam" id="PF00732">
    <property type="entry name" value="GMC_oxred_N"/>
    <property type="match status" value="1"/>
</dbReference>
<dbReference type="Proteomes" id="UP001353858">
    <property type="component" value="Unassembled WGS sequence"/>
</dbReference>
<dbReference type="InterPro" id="IPR012132">
    <property type="entry name" value="GMC_OxRdtase"/>
</dbReference>